<dbReference type="SUPFAM" id="SSF54631">
    <property type="entry name" value="CBS-domain pair"/>
    <property type="match status" value="1"/>
</dbReference>
<comment type="caution">
    <text evidence="2">The sequence shown here is derived from an EMBL/GenBank/DDBJ whole genome shotgun (WGS) entry which is preliminary data.</text>
</comment>
<reference evidence="2 3" key="1">
    <citation type="journal article" date="2018" name="Mol. Plant">
        <title>The genome of Artemisia annua provides insight into the evolution of Asteraceae family and artemisinin biosynthesis.</title>
        <authorList>
            <person name="Shen Q."/>
            <person name="Zhang L."/>
            <person name="Liao Z."/>
            <person name="Wang S."/>
            <person name="Yan T."/>
            <person name="Shi P."/>
            <person name="Liu M."/>
            <person name="Fu X."/>
            <person name="Pan Q."/>
            <person name="Wang Y."/>
            <person name="Lv Z."/>
            <person name="Lu X."/>
            <person name="Zhang F."/>
            <person name="Jiang W."/>
            <person name="Ma Y."/>
            <person name="Chen M."/>
            <person name="Hao X."/>
            <person name="Li L."/>
            <person name="Tang Y."/>
            <person name="Lv G."/>
            <person name="Zhou Y."/>
            <person name="Sun X."/>
            <person name="Brodelius P.E."/>
            <person name="Rose J.K.C."/>
            <person name="Tang K."/>
        </authorList>
    </citation>
    <scope>NUCLEOTIDE SEQUENCE [LARGE SCALE GENOMIC DNA]</scope>
    <source>
        <strain evidence="3">cv. Huhao1</strain>
        <tissue evidence="2">Leaf</tissue>
    </source>
</reference>
<keyword evidence="1" id="KW-0472">Membrane</keyword>
<dbReference type="InterPro" id="IPR046342">
    <property type="entry name" value="CBS_dom_sf"/>
</dbReference>
<keyword evidence="3" id="KW-1185">Reference proteome</keyword>
<dbReference type="Proteomes" id="UP000245207">
    <property type="component" value="Unassembled WGS sequence"/>
</dbReference>
<protein>
    <submittedName>
        <fullName evidence="2">Uncharacterized protein</fullName>
    </submittedName>
</protein>
<proteinExistence type="predicted"/>
<dbReference type="OrthoDB" id="418595at2759"/>
<dbReference type="STRING" id="35608.A0A2U1PXE7"/>
<evidence type="ECO:0000313" key="3">
    <source>
        <dbReference type="Proteomes" id="UP000245207"/>
    </source>
</evidence>
<accession>A0A2U1PXE7</accession>
<gene>
    <name evidence="2" type="ORF">CTI12_AA100880</name>
</gene>
<keyword evidence="1" id="KW-0812">Transmembrane</keyword>
<evidence type="ECO:0000313" key="2">
    <source>
        <dbReference type="EMBL" id="PWA90396.1"/>
    </source>
</evidence>
<name>A0A2U1PXE7_ARTAN</name>
<feature type="transmembrane region" description="Helical" evidence="1">
    <location>
        <begin position="18"/>
        <end position="38"/>
    </location>
</feature>
<dbReference type="Gene3D" id="3.10.580.10">
    <property type="entry name" value="CBS-domain"/>
    <property type="match status" value="1"/>
</dbReference>
<organism evidence="2 3">
    <name type="scientific">Artemisia annua</name>
    <name type="common">Sweet wormwood</name>
    <dbReference type="NCBI Taxonomy" id="35608"/>
    <lineage>
        <taxon>Eukaryota</taxon>
        <taxon>Viridiplantae</taxon>
        <taxon>Streptophyta</taxon>
        <taxon>Embryophyta</taxon>
        <taxon>Tracheophyta</taxon>
        <taxon>Spermatophyta</taxon>
        <taxon>Magnoliopsida</taxon>
        <taxon>eudicotyledons</taxon>
        <taxon>Gunneridae</taxon>
        <taxon>Pentapetalae</taxon>
        <taxon>asterids</taxon>
        <taxon>campanulids</taxon>
        <taxon>Asterales</taxon>
        <taxon>Asteraceae</taxon>
        <taxon>Asteroideae</taxon>
        <taxon>Anthemideae</taxon>
        <taxon>Artemisiinae</taxon>
        <taxon>Artemisia</taxon>
    </lineage>
</organism>
<evidence type="ECO:0000256" key="1">
    <source>
        <dbReference type="SAM" id="Phobius"/>
    </source>
</evidence>
<keyword evidence="1" id="KW-1133">Transmembrane helix</keyword>
<dbReference type="EMBL" id="PKPP01000633">
    <property type="protein sequence ID" value="PWA90396.1"/>
    <property type="molecule type" value="Genomic_DNA"/>
</dbReference>
<sequence>MDIYYEAGFKFQNNRKEALWLTTAVILIATSVFIPMVVCSSTCTTLTSERLARLLFPYLGSICTTLTSERLALLLFPYLGLSSDGKLTFFCSDSKGLLRGILSDRDITRRFVACELHIENTPVSAVMTKNPVFVTSDTHDVEAWQKVVPGKSDTCLLSKMKMVWLFLTYNFFIRCNCTNGESYCVEGSWNH</sequence>
<dbReference type="AlphaFoldDB" id="A0A2U1PXE7"/>